<proteinExistence type="predicted"/>
<protein>
    <submittedName>
        <fullName evidence="2">Sphingolipid 4-desaturase</fullName>
    </submittedName>
</protein>
<name>A0AC35FCS2_9BILA</name>
<evidence type="ECO:0000313" key="2">
    <source>
        <dbReference type="WBParaSite" id="PS1159_v2.g16270.t1"/>
    </source>
</evidence>
<reference evidence="2" key="1">
    <citation type="submission" date="2022-11" db="UniProtKB">
        <authorList>
            <consortium name="WormBaseParasite"/>
        </authorList>
    </citation>
    <scope>IDENTIFICATION</scope>
</reference>
<dbReference type="Proteomes" id="UP000887580">
    <property type="component" value="Unplaced"/>
</dbReference>
<sequence length="370" mass="42933">MCFLHFLENFYVMGQTTSKTEFDWSYTEEPHATRRKEMLEKYPQIKQHFGIDPAFKFVVVAMVLFQVFMCYLIQDASWLLLWIQAYCVSGTINHSLTLAVHEISHNMAFGYRHCLANRFFGFIANLPMGVPMSISFKKYHLEHHRNMGEDVIDTDVPTEFETRVFKNTLGKFIWVFLQPLFYAFRPFAIYQKSITDFEVINAVLQLAFDFGIYYFFGGKALVYLLGGFFVGLGLHPLAGHYISDHYVFTEGQETYSYYGPINLVTFNVGHHVEHHDFPYVCGANLPKIREIAPEYYKDLTVHASWVKLIYDFIFDPQMSLCSRVKRKVAPNAEFHFYGVGAYSTSHVYKFCQSGIYYTLGLGQPAKEHAT</sequence>
<dbReference type="WBParaSite" id="PS1159_v2.g16270.t1">
    <property type="protein sequence ID" value="PS1159_v2.g16270.t1"/>
    <property type="gene ID" value="PS1159_v2.g16270"/>
</dbReference>
<accession>A0AC35FCS2</accession>
<evidence type="ECO:0000313" key="1">
    <source>
        <dbReference type="Proteomes" id="UP000887580"/>
    </source>
</evidence>
<organism evidence="1 2">
    <name type="scientific">Panagrolaimus sp. PS1159</name>
    <dbReference type="NCBI Taxonomy" id="55785"/>
    <lineage>
        <taxon>Eukaryota</taxon>
        <taxon>Metazoa</taxon>
        <taxon>Ecdysozoa</taxon>
        <taxon>Nematoda</taxon>
        <taxon>Chromadorea</taxon>
        <taxon>Rhabditida</taxon>
        <taxon>Tylenchina</taxon>
        <taxon>Panagrolaimomorpha</taxon>
        <taxon>Panagrolaimoidea</taxon>
        <taxon>Panagrolaimidae</taxon>
        <taxon>Panagrolaimus</taxon>
    </lineage>
</organism>